<dbReference type="Gene3D" id="1.25.40.10">
    <property type="entry name" value="Tetratricopeptide repeat domain"/>
    <property type="match status" value="1"/>
</dbReference>
<dbReference type="PANTHER" id="PTHR46082:SF6">
    <property type="entry name" value="AAA+ ATPASE DOMAIN-CONTAINING PROTEIN-RELATED"/>
    <property type="match status" value="1"/>
</dbReference>
<name>A0A2T4AF60_TRIHA</name>
<dbReference type="Proteomes" id="UP000241690">
    <property type="component" value="Unassembled WGS sequence"/>
</dbReference>
<dbReference type="PROSITE" id="PS50005">
    <property type="entry name" value="TPR"/>
    <property type="match status" value="1"/>
</dbReference>
<dbReference type="SUPFAM" id="SSF52540">
    <property type="entry name" value="P-loop containing nucleoside triphosphate hydrolases"/>
    <property type="match status" value="1"/>
</dbReference>
<dbReference type="Pfam" id="PF13424">
    <property type="entry name" value="TPR_12"/>
    <property type="match status" value="2"/>
</dbReference>
<dbReference type="InterPro" id="IPR053137">
    <property type="entry name" value="NLR-like"/>
</dbReference>
<keyword evidence="4" id="KW-1185">Reference proteome</keyword>
<feature type="repeat" description="TPR" evidence="1">
    <location>
        <begin position="553"/>
        <end position="586"/>
    </location>
</feature>
<feature type="region of interest" description="Disordered" evidence="2">
    <location>
        <begin position="273"/>
        <end position="292"/>
    </location>
</feature>
<sequence length="616" mass="70412">MSSTHAIESNIIGNDAWIHQGNVIHNYASAPREFCVLIPFFYNEELIHRQDIINELDRILPLSDEYSTAALYGLGGSGNMTFTQDFESIAKKLGLLSNVVGEDLLIAVRYGIESNPPWVLILDTADNLRLFDAPNLGAYMLNLDKFIPRGLKGQALWTSCDKRIAGGLVAVRRVINIPKMTPNEAKELFDSVRNNRVGNDEGRYVVALLDELKWLLLAISQATVYIRRTLIIVEEYAENKMVYQILHIHAYLDNQNIPIELVKQAAHYSNNSNGIDHSFETRNDNSSSVSDSEDDKVTEAIARLCDFSFLSIQMHKLVQEAMRWGLSRKERKSEANYFSAAALGITYDLFPRSPYEEREAWNQCEKYITHTQQACEWAALCGGDEKAVELLSRLAHYLSWRNRWRESEIMAEVMQIEIHRQRREILGDINPYTIMSEHRFGRYKRAEEIMVRALALLQGIIGTTHHITVRTMANLVVTYHALGKIKEAEEMIMEVLTLQQNILGHKHLFTITTMANISAIHQSFGRYQEAETLGVEVLALRREMLGDQDPDTIKAMARLGKTYRAAGKYKEAEEILVKALALRREVLGDEHPDTMKIIKRLAYTRRQLERLSIEEN</sequence>
<protein>
    <submittedName>
        <fullName evidence="3">Uncharacterized protein</fullName>
    </submittedName>
</protein>
<dbReference type="RefSeq" id="XP_024775407.1">
    <property type="nucleotide sequence ID" value="XM_024921367.1"/>
</dbReference>
<dbReference type="GeneID" id="36629948"/>
<reference evidence="3 4" key="1">
    <citation type="submission" date="2016-07" db="EMBL/GenBank/DDBJ databases">
        <title>Multiple horizontal gene transfer events from other fungi enriched the ability of initially mycotrophic Trichoderma (Ascomycota) to feed on dead plant biomass.</title>
        <authorList>
            <consortium name="DOE Joint Genome Institute"/>
            <person name="Aerts A."/>
            <person name="Atanasova L."/>
            <person name="Chenthamara K."/>
            <person name="Zhang J."/>
            <person name="Grujic M."/>
            <person name="Henrissat B."/>
            <person name="Kuo A."/>
            <person name="Salamov A."/>
            <person name="Lipzen A."/>
            <person name="Labutti K."/>
            <person name="Barry K."/>
            <person name="Miao Y."/>
            <person name="Rahimi M.J."/>
            <person name="Shen Q."/>
            <person name="Grigoriev I.V."/>
            <person name="Kubicek C.P."/>
            <person name="Druzhinina I.S."/>
        </authorList>
    </citation>
    <scope>NUCLEOTIDE SEQUENCE [LARGE SCALE GENOMIC DNA]</scope>
    <source>
        <strain evidence="3 4">CBS 226.95</strain>
    </source>
</reference>
<evidence type="ECO:0000256" key="2">
    <source>
        <dbReference type="SAM" id="MobiDB-lite"/>
    </source>
</evidence>
<accession>A0A2T4AF60</accession>
<dbReference type="InterPro" id="IPR027417">
    <property type="entry name" value="P-loop_NTPase"/>
</dbReference>
<dbReference type="AlphaFoldDB" id="A0A2T4AF60"/>
<proteinExistence type="predicted"/>
<dbReference type="PANTHER" id="PTHR46082">
    <property type="entry name" value="ATP/GTP-BINDING PROTEIN-RELATED"/>
    <property type="match status" value="1"/>
</dbReference>
<organism evidence="3 4">
    <name type="scientific">Trichoderma harzianum CBS 226.95</name>
    <dbReference type="NCBI Taxonomy" id="983964"/>
    <lineage>
        <taxon>Eukaryota</taxon>
        <taxon>Fungi</taxon>
        <taxon>Dikarya</taxon>
        <taxon>Ascomycota</taxon>
        <taxon>Pezizomycotina</taxon>
        <taxon>Sordariomycetes</taxon>
        <taxon>Hypocreomycetidae</taxon>
        <taxon>Hypocreales</taxon>
        <taxon>Hypocreaceae</taxon>
        <taxon>Trichoderma</taxon>
    </lineage>
</organism>
<dbReference type="InterPro" id="IPR019734">
    <property type="entry name" value="TPR_rpt"/>
</dbReference>
<dbReference type="SMART" id="SM00028">
    <property type="entry name" value="TPR"/>
    <property type="match status" value="3"/>
</dbReference>
<dbReference type="SUPFAM" id="SSF48452">
    <property type="entry name" value="TPR-like"/>
    <property type="match status" value="1"/>
</dbReference>
<dbReference type="InterPro" id="IPR011990">
    <property type="entry name" value="TPR-like_helical_dom_sf"/>
</dbReference>
<evidence type="ECO:0000256" key="1">
    <source>
        <dbReference type="PROSITE-ProRule" id="PRU00339"/>
    </source>
</evidence>
<gene>
    <name evidence="3" type="ORF">M431DRAFT_552482</name>
</gene>
<dbReference type="STRING" id="983964.A0A2T4AF60"/>
<keyword evidence="1" id="KW-0802">TPR repeat</keyword>
<evidence type="ECO:0000313" key="3">
    <source>
        <dbReference type="EMBL" id="PTB55730.1"/>
    </source>
</evidence>
<evidence type="ECO:0000313" key="4">
    <source>
        <dbReference type="Proteomes" id="UP000241690"/>
    </source>
</evidence>
<dbReference type="EMBL" id="KZ679679">
    <property type="protein sequence ID" value="PTB55730.1"/>
    <property type="molecule type" value="Genomic_DNA"/>
</dbReference>